<dbReference type="Proteomes" id="UP000054911">
    <property type="component" value="Unassembled WGS sequence"/>
</dbReference>
<dbReference type="AlphaFoldDB" id="A0A158CI73"/>
<dbReference type="STRING" id="1777141.AWB80_05179"/>
<dbReference type="PANTHER" id="PTHR40267:SF1">
    <property type="entry name" value="BLR3294 PROTEIN"/>
    <property type="match status" value="1"/>
</dbReference>
<name>A0A158CI73_9BURK</name>
<evidence type="ECO:0000313" key="1">
    <source>
        <dbReference type="EMBL" id="SAK81217.1"/>
    </source>
</evidence>
<comment type="caution">
    <text evidence="1">The sequence shown here is derived from an EMBL/GenBank/DDBJ whole genome shotgun (WGS) entry which is preliminary data.</text>
</comment>
<dbReference type="RefSeq" id="WP_143328141.1">
    <property type="nucleotide sequence ID" value="NZ_FCOE02000020.1"/>
</dbReference>
<reference evidence="1" key="1">
    <citation type="submission" date="2016-01" db="EMBL/GenBank/DDBJ databases">
        <authorList>
            <person name="Peeters C."/>
        </authorList>
    </citation>
    <scope>NUCLEOTIDE SEQUENCE [LARGE SCALE GENOMIC DNA]</scope>
    <source>
        <strain evidence="1">LMG 29323</strain>
    </source>
</reference>
<gene>
    <name evidence="1" type="ORF">AWB80_05179</name>
</gene>
<proteinExistence type="predicted"/>
<dbReference type="PANTHER" id="PTHR40267">
    <property type="entry name" value="BLR3294 PROTEIN"/>
    <property type="match status" value="1"/>
</dbReference>
<sequence>MQTKRIRLGILTPSSNTALEPLTCAMLSALPHVSAHFARFTVTEISLRDAALGQFDVSRILEAARQLADARVDVIGWSGTSAGWLGFERDEALCRQLTQATGIPATTSVLALNEILAKTGVRRLGIVSPYIDDVQTRIIRNYERLGIECVAERHLGLSENFAFAEVPDDVLAEMMREAAFARPDAMTTFCTNLHAAHLAQPFERETDIPAYDTVATVVWKALRMLDVDTSPLSSWGRMFDVTPRRRSSFASGIPSATSGIAF</sequence>
<keyword evidence="2" id="KW-1185">Reference proteome</keyword>
<dbReference type="Pfam" id="PF17645">
    <property type="entry name" value="Amdase"/>
    <property type="match status" value="1"/>
</dbReference>
<dbReference type="PIRSF" id="PIRSF015736">
    <property type="entry name" value="MI"/>
    <property type="match status" value="1"/>
</dbReference>
<dbReference type="InterPro" id="IPR026286">
    <property type="entry name" value="MaiA/AMDase"/>
</dbReference>
<accession>A0A158CI73</accession>
<evidence type="ECO:0000313" key="2">
    <source>
        <dbReference type="Proteomes" id="UP000054911"/>
    </source>
</evidence>
<protein>
    <submittedName>
        <fullName evidence="1">Asp/Glu/hydantoin racemase</fullName>
    </submittedName>
</protein>
<dbReference type="OrthoDB" id="6836758at2"/>
<organism evidence="1 2">
    <name type="scientific">Caballeronia pedi</name>
    <dbReference type="NCBI Taxonomy" id="1777141"/>
    <lineage>
        <taxon>Bacteria</taxon>
        <taxon>Pseudomonadati</taxon>
        <taxon>Pseudomonadota</taxon>
        <taxon>Betaproteobacteria</taxon>
        <taxon>Burkholderiales</taxon>
        <taxon>Burkholderiaceae</taxon>
        <taxon>Caballeronia</taxon>
    </lineage>
</organism>
<dbReference type="EMBL" id="FCOE02000020">
    <property type="protein sequence ID" value="SAK81217.1"/>
    <property type="molecule type" value="Genomic_DNA"/>
</dbReference>
<dbReference type="InterPro" id="IPR053714">
    <property type="entry name" value="Iso_Racemase_Enz_sf"/>
</dbReference>
<dbReference type="Gene3D" id="3.40.50.12500">
    <property type="match status" value="1"/>
</dbReference>